<accession>A0A2M8KT17</accession>
<evidence type="ECO:0008006" key="3">
    <source>
        <dbReference type="Google" id="ProtNLM"/>
    </source>
</evidence>
<sequence>KLLFWSFNRLQEIKPYYPFRDASSPGVLVNFLHRKIEKGFGKSLISYVSKERLPIVSTFYIPALVADYHHVSEVYCVICDSDINRIWVAKDPKKSKIKYFVPCIHAYNRLLSYGVVEKQLFLTGFPLPKENIGGENSPITKKVLARRLINLDPQKKFLPSHKASIKQGLGKYFVFGAKPKPITLTFVVGGAGAQSNIGIELLKSLKHKILDNKISVCIVVGTHLGLKDQFSIFIEELGLKKRLGKNLTILAELTKKDYFAKFNEQLNTTDVLWTKPSELSFYSGLGIPIIMAPPLGAQEYWNRKWLFEIGAGSDQEDPAYVSEWLFEKLNDGRLARKAWSGFLNAPR</sequence>
<comment type="caution">
    <text evidence="1">The sequence shown here is derived from an EMBL/GenBank/DDBJ whole genome shotgun (WGS) entry which is preliminary data.</text>
</comment>
<organism evidence="1 2">
    <name type="scientific">Candidatus Roizmanbacteria bacterium CG10_big_fil_rev_8_21_14_0_10_39_6</name>
    <dbReference type="NCBI Taxonomy" id="1974853"/>
    <lineage>
        <taxon>Bacteria</taxon>
        <taxon>Candidatus Roizmaniibacteriota</taxon>
    </lineage>
</organism>
<dbReference type="EMBL" id="PFED01000078">
    <property type="protein sequence ID" value="PJE63020.1"/>
    <property type="molecule type" value="Genomic_DNA"/>
</dbReference>
<dbReference type="Proteomes" id="UP000229554">
    <property type="component" value="Unassembled WGS sequence"/>
</dbReference>
<reference evidence="2" key="1">
    <citation type="submission" date="2017-09" db="EMBL/GenBank/DDBJ databases">
        <title>Depth-based differentiation of microbial function through sediment-hosted aquifers and enrichment of novel symbionts in the deep terrestrial subsurface.</title>
        <authorList>
            <person name="Probst A.J."/>
            <person name="Ladd B."/>
            <person name="Jarett J.K."/>
            <person name="Geller-Mcgrath D.E."/>
            <person name="Sieber C.M.K."/>
            <person name="Emerson J.B."/>
            <person name="Anantharaman K."/>
            <person name="Thomas B.C."/>
            <person name="Malmstrom R."/>
            <person name="Stieglmeier M."/>
            <person name="Klingl A."/>
            <person name="Woyke T."/>
            <person name="Ryan C.M."/>
            <person name="Banfield J.F."/>
        </authorList>
    </citation>
    <scope>NUCLEOTIDE SEQUENCE [LARGE SCALE GENOMIC DNA]</scope>
</reference>
<proteinExistence type="predicted"/>
<evidence type="ECO:0000313" key="2">
    <source>
        <dbReference type="Proteomes" id="UP000229554"/>
    </source>
</evidence>
<feature type="non-terminal residue" evidence="1">
    <location>
        <position position="1"/>
    </location>
</feature>
<protein>
    <recommendedName>
        <fullName evidence="3">Glycosyl transferase family 28 C-terminal domain-containing protein</fullName>
    </recommendedName>
</protein>
<dbReference type="AlphaFoldDB" id="A0A2M8KT17"/>
<gene>
    <name evidence="1" type="ORF">COU88_01800</name>
</gene>
<name>A0A2M8KT17_9BACT</name>
<feature type="non-terminal residue" evidence="1">
    <location>
        <position position="347"/>
    </location>
</feature>
<evidence type="ECO:0000313" key="1">
    <source>
        <dbReference type="EMBL" id="PJE63020.1"/>
    </source>
</evidence>